<protein>
    <submittedName>
        <fullName evidence="1">582_t:CDS:1</fullName>
    </submittedName>
</protein>
<name>A0A9N9EQV5_9GLOM</name>
<dbReference type="OrthoDB" id="2440631at2759"/>
<proteinExistence type="predicted"/>
<sequence length="768" mass="89173">MVKIDGRIKKEVERFLSMEDFHYSVIFEKEPRETSIFIGNKVIESDITDSKRSYALKDDLLMECKEVLVKINAIFNHDNQDYSGSQLKEEKIEHKPQLYPPIKLKSKYIGHDKILTTEIVSEDEDTQQYYCELIYISDNNNSSDFVDNNVAYHEIIDVETLKSTLWEINTEEKSIPGPGGEYKVRVSARADNCKNSEFKYTDEIIFRMTPPLSVEFTHFYDYNIDYLEILVKDTTNQPQPSLGYTYQVINSDDNVIYTSSTNDIPNLNLDIIRNRSENFALKNFIRVKGIAIDESNWMDSSYTTSKSFKFFSQVNNIKGSYDIDNNVLKISWDPVENAKKYEVTLYCDERRLATDLTSKTLTSFDIWKFEEKIESYSRYSYTPYISYTFAIQAKNKLIEERIDFFDGPVTDAEKDFKQLPKPTNIIMKKKSDRLNVSYKPITFSETSNIFKGYKVKLYKVRPKNEYSVAELSTNNHLVAESPLIESSYYDFIIKDIKFEENRNYQVEVEAEVYAVVKNDQAINSFPEKSTRTIKFLPSPKDLQISAKANESHEPTFVVSCAFNSEIPKYVLGVINTKTEKTVQSTIEDCSPSRRVEQKFHNNSDLLDSSDSSEIVKFRAFTQAIGDDDQIDSDILMSVSEIIQCAAPKNVTYAYNNNLFFGHEFKVMSEVPEGSKGYYEIQIIKLLNNYNDYIIIEKKETKEKEDIIIIKRLDKGIYKVRVRQIPYEPDWSISSNWKPLLGKSSITDNLLMMYYNTLNTMLGNYESGY</sequence>
<gene>
    <name evidence="1" type="ORF">DERYTH_LOCUS12183</name>
</gene>
<reference evidence="1" key="1">
    <citation type="submission" date="2021-06" db="EMBL/GenBank/DDBJ databases">
        <authorList>
            <person name="Kallberg Y."/>
            <person name="Tangrot J."/>
            <person name="Rosling A."/>
        </authorList>
    </citation>
    <scope>NUCLEOTIDE SEQUENCE</scope>
    <source>
        <strain evidence="1">MA453B</strain>
    </source>
</reference>
<dbReference type="AlphaFoldDB" id="A0A9N9EQV5"/>
<keyword evidence="2" id="KW-1185">Reference proteome</keyword>
<evidence type="ECO:0000313" key="1">
    <source>
        <dbReference type="EMBL" id="CAG8688012.1"/>
    </source>
</evidence>
<dbReference type="EMBL" id="CAJVPY010007854">
    <property type="protein sequence ID" value="CAG8688012.1"/>
    <property type="molecule type" value="Genomic_DNA"/>
</dbReference>
<dbReference type="Proteomes" id="UP000789405">
    <property type="component" value="Unassembled WGS sequence"/>
</dbReference>
<comment type="caution">
    <text evidence="1">The sequence shown here is derived from an EMBL/GenBank/DDBJ whole genome shotgun (WGS) entry which is preliminary data.</text>
</comment>
<organism evidence="1 2">
    <name type="scientific">Dentiscutata erythropus</name>
    <dbReference type="NCBI Taxonomy" id="1348616"/>
    <lineage>
        <taxon>Eukaryota</taxon>
        <taxon>Fungi</taxon>
        <taxon>Fungi incertae sedis</taxon>
        <taxon>Mucoromycota</taxon>
        <taxon>Glomeromycotina</taxon>
        <taxon>Glomeromycetes</taxon>
        <taxon>Diversisporales</taxon>
        <taxon>Gigasporaceae</taxon>
        <taxon>Dentiscutata</taxon>
    </lineage>
</organism>
<accession>A0A9N9EQV5</accession>
<evidence type="ECO:0000313" key="2">
    <source>
        <dbReference type="Proteomes" id="UP000789405"/>
    </source>
</evidence>